<evidence type="ECO:0000313" key="3">
    <source>
        <dbReference type="EMBL" id="KAK0605453.1"/>
    </source>
</evidence>
<evidence type="ECO:0000313" key="4">
    <source>
        <dbReference type="Proteomes" id="UP001168877"/>
    </source>
</evidence>
<name>A0AA39TD72_ACESA</name>
<evidence type="ECO:0000256" key="1">
    <source>
        <dbReference type="SAM" id="MobiDB-lite"/>
    </source>
</evidence>
<accession>A0AA39TD72</accession>
<dbReference type="AlphaFoldDB" id="A0AA39TD72"/>
<feature type="region of interest" description="Disordered" evidence="1">
    <location>
        <begin position="73"/>
        <end position="162"/>
    </location>
</feature>
<comment type="caution">
    <text evidence="3">The sequence shown here is derived from an EMBL/GenBank/DDBJ whole genome shotgun (WGS) entry which is preliminary data.</text>
</comment>
<feature type="compositionally biased region" description="Basic and acidic residues" evidence="1">
    <location>
        <begin position="139"/>
        <end position="149"/>
    </location>
</feature>
<reference evidence="3" key="1">
    <citation type="journal article" date="2022" name="Plant J.">
        <title>Strategies of tolerance reflected in two North American maple genomes.</title>
        <authorList>
            <person name="McEvoy S.L."/>
            <person name="Sezen U.U."/>
            <person name="Trouern-Trend A."/>
            <person name="McMahon S.M."/>
            <person name="Schaberg P.G."/>
            <person name="Yang J."/>
            <person name="Wegrzyn J.L."/>
            <person name="Swenson N.G."/>
        </authorList>
    </citation>
    <scope>NUCLEOTIDE SEQUENCE</scope>
    <source>
        <strain evidence="3">NS2018</strain>
    </source>
</reference>
<dbReference type="EMBL" id="JAUESC010000002">
    <property type="protein sequence ID" value="KAK0605453.1"/>
    <property type="molecule type" value="Genomic_DNA"/>
</dbReference>
<dbReference type="Proteomes" id="UP001168877">
    <property type="component" value="Unassembled WGS sequence"/>
</dbReference>
<proteinExistence type="predicted"/>
<gene>
    <name evidence="3" type="ORF">LWI29_027030</name>
</gene>
<sequence>MPSLTFHASPNLTSQAMQEAGVYLQRFLEIIGGQITPIAPPVPITEEVVPTQGLVTTSNDPPMVRQPKLKSKIVRGEPSKACQLSDSESTYSVGSKRRSKPTNSGNSDPRSRHYKEKQRSQRSRRSKTPPLGGKTSNPRPDRLTARRQLDFGTRPSSEAPNLMAGEIQRLREDMDKLQVDGLANRYGSHPRGGRRGPFISEITNKAFPRREEADGDLTAARRETKRGEYSATREPTSFWASSVSRNYPLILMFFNNSPNLEVLVLEEVEGWYNIPFELECVPSCMLLHLKEIYLFSVKSYLEGVIKWLLENSKVLERFSVHTSSCKDRQEIQNRILNFPRASPICEIEFVGHSCKEKLRSKFNKYRGKH</sequence>
<protein>
    <recommendedName>
        <fullName evidence="2">FBD domain-containing protein</fullName>
    </recommendedName>
</protein>
<feature type="compositionally biased region" description="Basic residues" evidence="1">
    <location>
        <begin position="112"/>
        <end position="127"/>
    </location>
</feature>
<feature type="compositionally biased region" description="Polar residues" evidence="1">
    <location>
        <begin position="82"/>
        <end position="93"/>
    </location>
</feature>
<feature type="domain" description="FBD" evidence="2">
    <location>
        <begin position="283"/>
        <end position="350"/>
    </location>
</feature>
<organism evidence="3 4">
    <name type="scientific">Acer saccharum</name>
    <name type="common">Sugar maple</name>
    <dbReference type="NCBI Taxonomy" id="4024"/>
    <lineage>
        <taxon>Eukaryota</taxon>
        <taxon>Viridiplantae</taxon>
        <taxon>Streptophyta</taxon>
        <taxon>Embryophyta</taxon>
        <taxon>Tracheophyta</taxon>
        <taxon>Spermatophyta</taxon>
        <taxon>Magnoliopsida</taxon>
        <taxon>eudicotyledons</taxon>
        <taxon>Gunneridae</taxon>
        <taxon>Pentapetalae</taxon>
        <taxon>rosids</taxon>
        <taxon>malvids</taxon>
        <taxon>Sapindales</taxon>
        <taxon>Sapindaceae</taxon>
        <taxon>Hippocastanoideae</taxon>
        <taxon>Acereae</taxon>
        <taxon>Acer</taxon>
    </lineage>
</organism>
<dbReference type="InterPro" id="IPR006566">
    <property type="entry name" value="FBD"/>
</dbReference>
<evidence type="ECO:0000259" key="2">
    <source>
        <dbReference type="SMART" id="SM00579"/>
    </source>
</evidence>
<reference evidence="3" key="2">
    <citation type="submission" date="2023-06" db="EMBL/GenBank/DDBJ databases">
        <authorList>
            <person name="Swenson N.G."/>
            <person name="Wegrzyn J.L."/>
            <person name="Mcevoy S.L."/>
        </authorList>
    </citation>
    <scope>NUCLEOTIDE SEQUENCE</scope>
    <source>
        <strain evidence="3">NS2018</strain>
        <tissue evidence="3">Leaf</tissue>
    </source>
</reference>
<dbReference type="SMART" id="SM00579">
    <property type="entry name" value="FBD"/>
    <property type="match status" value="1"/>
</dbReference>
<keyword evidence="4" id="KW-1185">Reference proteome</keyword>